<comment type="caution">
    <text evidence="1">The sequence shown here is derived from an EMBL/GenBank/DDBJ whole genome shotgun (WGS) entry which is preliminary data.</text>
</comment>
<dbReference type="Pfam" id="PF15586">
    <property type="entry name" value="Imm8"/>
    <property type="match status" value="1"/>
</dbReference>
<protein>
    <submittedName>
        <fullName evidence="1">Imm8 family immunity protein</fullName>
    </submittedName>
</protein>
<name>A0ABW4WLA4_9HYPH</name>
<dbReference type="Proteomes" id="UP001597349">
    <property type="component" value="Unassembled WGS sequence"/>
</dbReference>
<evidence type="ECO:0000313" key="2">
    <source>
        <dbReference type="Proteomes" id="UP001597349"/>
    </source>
</evidence>
<gene>
    <name evidence="1" type="ORF">ACFSQT_28295</name>
</gene>
<organism evidence="1 2">
    <name type="scientific">Mesorhizobium calcicola</name>
    <dbReference type="NCBI Taxonomy" id="1300310"/>
    <lineage>
        <taxon>Bacteria</taxon>
        <taxon>Pseudomonadati</taxon>
        <taxon>Pseudomonadota</taxon>
        <taxon>Alphaproteobacteria</taxon>
        <taxon>Hyphomicrobiales</taxon>
        <taxon>Phyllobacteriaceae</taxon>
        <taxon>Mesorhizobium</taxon>
    </lineage>
</organism>
<dbReference type="RefSeq" id="WP_379024318.1">
    <property type="nucleotide sequence ID" value="NZ_JBHUGY010000047.1"/>
</dbReference>
<reference evidence="2" key="1">
    <citation type="journal article" date="2019" name="Int. J. Syst. Evol. Microbiol.">
        <title>The Global Catalogue of Microorganisms (GCM) 10K type strain sequencing project: providing services to taxonomists for standard genome sequencing and annotation.</title>
        <authorList>
            <consortium name="The Broad Institute Genomics Platform"/>
            <consortium name="The Broad Institute Genome Sequencing Center for Infectious Disease"/>
            <person name="Wu L."/>
            <person name="Ma J."/>
        </authorList>
    </citation>
    <scope>NUCLEOTIDE SEQUENCE [LARGE SCALE GENOMIC DNA]</scope>
    <source>
        <strain evidence="2">CGMCC 1.16226</strain>
    </source>
</reference>
<dbReference type="EMBL" id="JBHUGY010000047">
    <property type="protein sequence ID" value="MFD2056838.1"/>
    <property type="molecule type" value="Genomic_DNA"/>
</dbReference>
<sequence length="137" mass="15828">MSMSRHHNIKLAVAFGTSGDLPEQYQVIDFNQESGYEAPDPDNVAFQLSLDIGIEGTGKTDVFQCIVVTRNNIGKIHKKEKLIVLNEYTFKKFREAILNTVRSCEGVNWYDSLSKLIRKFIWEYEGMYDEDEIKKLN</sequence>
<accession>A0ABW4WLA4</accession>
<dbReference type="InterPro" id="IPR028964">
    <property type="entry name" value="Imm8"/>
</dbReference>
<proteinExistence type="predicted"/>
<keyword evidence="2" id="KW-1185">Reference proteome</keyword>
<evidence type="ECO:0000313" key="1">
    <source>
        <dbReference type="EMBL" id="MFD2056838.1"/>
    </source>
</evidence>